<accession>A0A6A6DQM1</accession>
<evidence type="ECO:0000313" key="2">
    <source>
        <dbReference type="EMBL" id="KAF2180618.1"/>
    </source>
</evidence>
<keyword evidence="3" id="KW-1185">Reference proteome</keyword>
<dbReference type="AlphaFoldDB" id="A0A6A6DQM1"/>
<feature type="region of interest" description="Disordered" evidence="1">
    <location>
        <begin position="1"/>
        <end position="72"/>
    </location>
</feature>
<name>A0A6A6DQM1_9PEZI</name>
<sequence>MPPKRSSPPREVSLKEKLHSLQSTTPRGRRNGATTLTNGSQLKEVMSSTADNTSTNSGQNDQNSTTGISWSNQDPALLQGYRRAYRLDTPSSFKNPLSHVILGNGIGRYSPTMARPKAKRRVPKDQLALAVRKNFNALGVNETDVIVDLLYKVKNQDKEFRVRFAPQRK</sequence>
<dbReference type="Proteomes" id="UP000800200">
    <property type="component" value="Unassembled WGS sequence"/>
</dbReference>
<dbReference type="Gene3D" id="6.10.160.20">
    <property type="match status" value="1"/>
</dbReference>
<dbReference type="OrthoDB" id="510958at2759"/>
<dbReference type="EMBL" id="ML994657">
    <property type="protein sequence ID" value="KAF2180618.1"/>
    <property type="molecule type" value="Genomic_DNA"/>
</dbReference>
<gene>
    <name evidence="2" type="ORF">K469DRAFT_639633</name>
</gene>
<organism evidence="2 3">
    <name type="scientific">Zopfia rhizophila CBS 207.26</name>
    <dbReference type="NCBI Taxonomy" id="1314779"/>
    <lineage>
        <taxon>Eukaryota</taxon>
        <taxon>Fungi</taxon>
        <taxon>Dikarya</taxon>
        <taxon>Ascomycota</taxon>
        <taxon>Pezizomycotina</taxon>
        <taxon>Dothideomycetes</taxon>
        <taxon>Dothideomycetes incertae sedis</taxon>
        <taxon>Zopfiaceae</taxon>
        <taxon>Zopfia</taxon>
    </lineage>
</organism>
<reference evidence="2" key="1">
    <citation type="journal article" date="2020" name="Stud. Mycol.">
        <title>101 Dothideomycetes genomes: a test case for predicting lifestyles and emergence of pathogens.</title>
        <authorList>
            <person name="Haridas S."/>
            <person name="Albert R."/>
            <person name="Binder M."/>
            <person name="Bloem J."/>
            <person name="Labutti K."/>
            <person name="Salamov A."/>
            <person name="Andreopoulos B."/>
            <person name="Baker S."/>
            <person name="Barry K."/>
            <person name="Bills G."/>
            <person name="Bluhm B."/>
            <person name="Cannon C."/>
            <person name="Castanera R."/>
            <person name="Culley D."/>
            <person name="Daum C."/>
            <person name="Ezra D."/>
            <person name="Gonzalez J."/>
            <person name="Henrissat B."/>
            <person name="Kuo A."/>
            <person name="Liang C."/>
            <person name="Lipzen A."/>
            <person name="Lutzoni F."/>
            <person name="Magnuson J."/>
            <person name="Mondo S."/>
            <person name="Nolan M."/>
            <person name="Ohm R."/>
            <person name="Pangilinan J."/>
            <person name="Park H.-J."/>
            <person name="Ramirez L."/>
            <person name="Alfaro M."/>
            <person name="Sun H."/>
            <person name="Tritt A."/>
            <person name="Yoshinaga Y."/>
            <person name="Zwiers L.-H."/>
            <person name="Turgeon B."/>
            <person name="Goodwin S."/>
            <person name="Spatafora J."/>
            <person name="Crous P."/>
            <person name="Grigoriev I."/>
        </authorList>
    </citation>
    <scope>NUCLEOTIDE SEQUENCE</scope>
    <source>
        <strain evidence="2">CBS 207.26</strain>
    </source>
</reference>
<protein>
    <recommendedName>
        <fullName evidence="4">Histone deacetylase complex subunit SAP30 Sin3 binding domain-containing protein</fullName>
    </recommendedName>
</protein>
<evidence type="ECO:0000256" key="1">
    <source>
        <dbReference type="SAM" id="MobiDB-lite"/>
    </source>
</evidence>
<evidence type="ECO:0000313" key="3">
    <source>
        <dbReference type="Proteomes" id="UP000800200"/>
    </source>
</evidence>
<feature type="compositionally biased region" description="Polar residues" evidence="1">
    <location>
        <begin position="20"/>
        <end position="72"/>
    </location>
</feature>
<dbReference type="InterPro" id="IPR038291">
    <property type="entry name" value="SAP30_C_sf"/>
</dbReference>
<proteinExistence type="predicted"/>
<evidence type="ECO:0008006" key="4">
    <source>
        <dbReference type="Google" id="ProtNLM"/>
    </source>
</evidence>